<keyword evidence="1" id="KW-1133">Transmembrane helix</keyword>
<feature type="transmembrane region" description="Helical" evidence="1">
    <location>
        <begin position="20"/>
        <end position="39"/>
    </location>
</feature>
<comment type="caution">
    <text evidence="2">The sequence shown here is derived from an EMBL/GenBank/DDBJ whole genome shotgun (WGS) entry which is preliminary data.</text>
</comment>
<accession>A0ABS9D5U6</accession>
<keyword evidence="3" id="KW-1185">Reference proteome</keyword>
<evidence type="ECO:0000256" key="1">
    <source>
        <dbReference type="SAM" id="Phobius"/>
    </source>
</evidence>
<evidence type="ECO:0000313" key="3">
    <source>
        <dbReference type="Proteomes" id="UP001521137"/>
    </source>
</evidence>
<keyword evidence="1" id="KW-0472">Membrane</keyword>
<name>A0ABS9D5U6_9ALTE</name>
<reference evidence="2 3" key="1">
    <citation type="submission" date="2022-01" db="EMBL/GenBank/DDBJ databases">
        <title>Paraglaciecola sp. G1-23.</title>
        <authorList>
            <person name="Jin M.S."/>
            <person name="Han D.M."/>
            <person name="Kim H.M."/>
            <person name="Jeon C.O."/>
        </authorList>
    </citation>
    <scope>NUCLEOTIDE SEQUENCE [LARGE SCALE GENOMIC DNA]</scope>
    <source>
        <strain evidence="2 3">G1-23</strain>
    </source>
</reference>
<evidence type="ECO:0000313" key="2">
    <source>
        <dbReference type="EMBL" id="MCF2948342.1"/>
    </source>
</evidence>
<gene>
    <name evidence="2" type="ORF">L0668_09510</name>
</gene>
<keyword evidence="1" id="KW-0812">Transmembrane</keyword>
<proteinExistence type="predicted"/>
<dbReference type="EMBL" id="JAKGAS010000004">
    <property type="protein sequence ID" value="MCF2948342.1"/>
    <property type="molecule type" value="Genomic_DNA"/>
</dbReference>
<protein>
    <submittedName>
        <fullName evidence="2">Uncharacterized protein</fullName>
    </submittedName>
</protein>
<organism evidence="2 3">
    <name type="scientific">Paraglaciecola algarum</name>
    <dbReference type="NCBI Taxonomy" id="3050085"/>
    <lineage>
        <taxon>Bacteria</taxon>
        <taxon>Pseudomonadati</taxon>
        <taxon>Pseudomonadota</taxon>
        <taxon>Gammaproteobacteria</taxon>
        <taxon>Alteromonadales</taxon>
        <taxon>Alteromonadaceae</taxon>
        <taxon>Paraglaciecola</taxon>
    </lineage>
</organism>
<dbReference type="Proteomes" id="UP001521137">
    <property type="component" value="Unassembled WGS sequence"/>
</dbReference>
<dbReference type="RefSeq" id="WP_235312060.1">
    <property type="nucleotide sequence ID" value="NZ_JAKGAS010000004.1"/>
</dbReference>
<sequence length="377" mass="41110">MNKYYQLSKSRVRRQQGAVMLMTVTLLLLIVTLTTLYTGRNQTFEHRIIVNNQNHKLAVISAEAGIQKKIAELRVNPKVVTTSIAESLGNNSGFSLNVNNKSIITVFGERQLVSLTSNGTSPDGLATASITEQVLIYPLLSTVPIAPLIVQQGIISPSQFQVVTNPNGLGLGKPLSVWSDKTIDLTGTSLTCEESAFLAGNCASQFISNQAVKSTDIQSHSVSFPINLFGYLFNTQSQGIEQLYLQANQMLTDCSSLNSMSRGLIWVTGNCSVSLGERLGSQSHPLILVLQDGELRFAKNVILYGVLMSYRTSTATVSTKIMMQTGAQVVGSLLSNHQISQAGEQLQVIYDDKVLLNLSKQTELHRIARVPGSWKDF</sequence>